<dbReference type="Proteomes" id="UP000011116">
    <property type="component" value="Chromosome 4H"/>
</dbReference>
<accession>A0A8I6YAV3</accession>
<name>A0A8I6YAV3_HORVV</name>
<organism evidence="3 4">
    <name type="scientific">Hordeum vulgare subsp. vulgare</name>
    <name type="common">Domesticated barley</name>
    <dbReference type="NCBI Taxonomy" id="112509"/>
    <lineage>
        <taxon>Eukaryota</taxon>
        <taxon>Viridiplantae</taxon>
        <taxon>Streptophyta</taxon>
        <taxon>Embryophyta</taxon>
        <taxon>Tracheophyta</taxon>
        <taxon>Spermatophyta</taxon>
        <taxon>Magnoliopsida</taxon>
        <taxon>Liliopsida</taxon>
        <taxon>Poales</taxon>
        <taxon>Poaceae</taxon>
        <taxon>BOP clade</taxon>
        <taxon>Pooideae</taxon>
        <taxon>Triticodae</taxon>
        <taxon>Triticeae</taxon>
        <taxon>Hordeinae</taxon>
        <taxon>Hordeum</taxon>
    </lineage>
</organism>
<dbReference type="AlphaFoldDB" id="A0A8I6YAV3"/>
<proteinExistence type="predicted"/>
<reference evidence="3" key="3">
    <citation type="submission" date="2022-01" db="UniProtKB">
        <authorList>
            <consortium name="EnsemblPlants"/>
        </authorList>
    </citation>
    <scope>IDENTIFICATION</scope>
    <source>
        <strain evidence="3">subsp. vulgare</strain>
    </source>
</reference>
<reference evidence="3" key="2">
    <citation type="submission" date="2020-10" db="EMBL/GenBank/DDBJ databases">
        <authorList>
            <person name="Scholz U."/>
            <person name="Mascher M."/>
            <person name="Fiebig A."/>
        </authorList>
    </citation>
    <scope>NUCLEOTIDE SEQUENCE [LARGE SCALE GENOMIC DNA]</scope>
    <source>
        <strain evidence="3">cv. Morex</strain>
    </source>
</reference>
<evidence type="ECO:0000313" key="3">
    <source>
        <dbReference type="EnsemblPlants" id="HORVU.MOREX.r3.4HG0411940.1"/>
    </source>
</evidence>
<evidence type="ECO:0000256" key="1">
    <source>
        <dbReference type="SAM" id="MobiDB-lite"/>
    </source>
</evidence>
<keyword evidence="4" id="KW-1185">Reference proteome</keyword>
<dbReference type="EnsemblPlants" id="HORVU.MOREX.r3.4HG0411940.1">
    <property type="protein sequence ID" value="HORVU.MOREX.r3.4HG0411940.1"/>
    <property type="gene ID" value="HORVU.MOREX.r3.4HG0411940"/>
</dbReference>
<feature type="region of interest" description="Disordered" evidence="1">
    <location>
        <begin position="172"/>
        <end position="192"/>
    </location>
</feature>
<dbReference type="Gramene" id="HORVU.MOREX.r2.4HG0343260.1">
    <property type="protein sequence ID" value="HORVU.MOREX.r2.4HG0343260.1"/>
    <property type="gene ID" value="HORVU.MOREX.r2.4HG0343260"/>
</dbReference>
<reference evidence="4" key="1">
    <citation type="journal article" date="2012" name="Nature">
        <title>A physical, genetic and functional sequence assembly of the barley genome.</title>
        <authorList>
            <consortium name="The International Barley Genome Sequencing Consortium"/>
            <person name="Mayer K.F."/>
            <person name="Waugh R."/>
            <person name="Brown J.W."/>
            <person name="Schulman A."/>
            <person name="Langridge P."/>
            <person name="Platzer M."/>
            <person name="Fincher G.B."/>
            <person name="Muehlbauer G.J."/>
            <person name="Sato K."/>
            <person name="Close T.J."/>
            <person name="Wise R.P."/>
            <person name="Stein N."/>
        </authorList>
    </citation>
    <scope>NUCLEOTIDE SEQUENCE [LARGE SCALE GENOMIC DNA]</scope>
    <source>
        <strain evidence="4">cv. Morex</strain>
    </source>
</reference>
<sequence length="205" mass="22252">MSLLLLVLVYFVSATPSATLAAPKNTCKFELASMAVISCQESVQSPTPSCCDALIYAVDLEPEFELDKGSCCLCKFMAARDIPFDLPSVYRSCHGKDSNIVVAWPPYMKNCNDVCHEDDVDGQTPVPPTPFAKGKQTGKSMDLRVVVAIIIGAILIIIVVLCCVYYKCPRGKARESPATSDDESMRGTGVEMGEIDRSLSSRNLL</sequence>
<keyword evidence="2" id="KW-0472">Membrane</keyword>
<evidence type="ECO:0000313" key="4">
    <source>
        <dbReference type="Proteomes" id="UP000011116"/>
    </source>
</evidence>
<dbReference type="SMR" id="A0A8I6YAV3"/>
<feature type="transmembrane region" description="Helical" evidence="2">
    <location>
        <begin position="145"/>
        <end position="166"/>
    </location>
</feature>
<dbReference type="Gramene" id="HORVU.MOREX.r3.4HG0411940.1">
    <property type="protein sequence ID" value="HORVU.MOREX.r3.4HG0411940.1"/>
    <property type="gene ID" value="HORVU.MOREX.r3.4HG0411940"/>
</dbReference>
<protein>
    <submittedName>
        <fullName evidence="3">Uncharacterized protein</fullName>
    </submittedName>
</protein>
<evidence type="ECO:0000256" key="2">
    <source>
        <dbReference type="SAM" id="Phobius"/>
    </source>
</evidence>
<keyword evidence="2" id="KW-1133">Transmembrane helix</keyword>
<keyword evidence="2" id="KW-0812">Transmembrane</keyword>